<dbReference type="GO" id="GO:0005634">
    <property type="term" value="C:nucleus"/>
    <property type="evidence" value="ECO:0007669"/>
    <property type="project" value="TreeGrafter"/>
</dbReference>
<dbReference type="Gene3D" id="2.170.270.10">
    <property type="entry name" value="SET domain"/>
    <property type="match status" value="1"/>
</dbReference>
<feature type="domain" description="SET" evidence="1">
    <location>
        <begin position="38"/>
        <end position="82"/>
    </location>
</feature>
<reference evidence="2" key="2">
    <citation type="submission" date="2024-10" db="UniProtKB">
        <authorList>
            <consortium name="EnsemblProtists"/>
        </authorList>
    </citation>
    <scope>IDENTIFICATION</scope>
</reference>
<dbReference type="EnsemblProtists" id="EOD22511">
    <property type="protein sequence ID" value="EOD22511"/>
    <property type="gene ID" value="EMIHUDRAFT_240293"/>
</dbReference>
<dbReference type="RefSeq" id="XP_005792408.1">
    <property type="nucleotide sequence ID" value="XM_005792351.1"/>
</dbReference>
<dbReference type="InterPro" id="IPR046341">
    <property type="entry name" value="SET_dom_sf"/>
</dbReference>
<dbReference type="SUPFAM" id="SSF82199">
    <property type="entry name" value="SET domain"/>
    <property type="match status" value="1"/>
</dbReference>
<dbReference type="PANTHER" id="PTHR12197">
    <property type="entry name" value="HISTONE-LYSINE N-METHYLTRANSFERASE SMYD"/>
    <property type="match status" value="1"/>
</dbReference>
<dbReference type="EnsemblProtists" id="EOD39979">
    <property type="protein sequence ID" value="EOD39979"/>
    <property type="gene ID" value="EMIHUDRAFT_223194"/>
</dbReference>
<organism evidence="2 3">
    <name type="scientific">Emiliania huxleyi (strain CCMP1516)</name>
    <dbReference type="NCBI Taxonomy" id="280463"/>
    <lineage>
        <taxon>Eukaryota</taxon>
        <taxon>Haptista</taxon>
        <taxon>Haptophyta</taxon>
        <taxon>Prymnesiophyceae</taxon>
        <taxon>Isochrysidales</taxon>
        <taxon>Noelaerhabdaceae</taxon>
        <taxon>Emiliania</taxon>
    </lineage>
</organism>
<dbReference type="PaxDb" id="2903-EOD22511"/>
<dbReference type="GeneID" id="17268057"/>
<sequence length="185" mass="20393">MELAHLASSSDALEGLCGSEAASQIAQNHFVHPAGCLLFRRISLINHSCVPNASIRLCDNEEFAHVIVACDVAAEEEIVLCYSATVLFAAREMRQSELHSRWGFTCECARCSGTLAESEVDTWRMLENAALSAQNAKPRGPVVDPSIVAQQHEALARLETLLPHLCELERFRFDAAYFAAERCNM</sequence>
<dbReference type="KEGG" id="ehx:EMIHUDRAFT_223194"/>
<dbReference type="InterPro" id="IPR050869">
    <property type="entry name" value="H3K4_H4K5_MeTrfase"/>
</dbReference>
<evidence type="ECO:0000259" key="1">
    <source>
        <dbReference type="Pfam" id="PF00856"/>
    </source>
</evidence>
<dbReference type="Proteomes" id="UP000013827">
    <property type="component" value="Unassembled WGS sequence"/>
</dbReference>
<dbReference type="KEGG" id="ehx:EMIHUDRAFT_240293"/>
<proteinExistence type="predicted"/>
<evidence type="ECO:0000313" key="2">
    <source>
        <dbReference type="EnsemblProtists" id="EOD22511"/>
    </source>
</evidence>
<dbReference type="PANTHER" id="PTHR12197:SF251">
    <property type="entry name" value="EG:BACR7C10.4 PROTEIN"/>
    <property type="match status" value="1"/>
</dbReference>
<dbReference type="CDD" id="cd20071">
    <property type="entry name" value="SET_SMYD"/>
    <property type="match status" value="1"/>
</dbReference>
<dbReference type="HOGENOM" id="CLU_1463831_0_0_1"/>
<dbReference type="AlphaFoldDB" id="A0A0D3JG76"/>
<dbReference type="InterPro" id="IPR001214">
    <property type="entry name" value="SET_dom"/>
</dbReference>
<dbReference type="GeneID" id="17285250"/>
<evidence type="ECO:0000313" key="3">
    <source>
        <dbReference type="Proteomes" id="UP000013827"/>
    </source>
</evidence>
<reference evidence="3" key="1">
    <citation type="journal article" date="2013" name="Nature">
        <title>Pan genome of the phytoplankton Emiliania underpins its global distribution.</title>
        <authorList>
            <person name="Read B.A."/>
            <person name="Kegel J."/>
            <person name="Klute M.J."/>
            <person name="Kuo A."/>
            <person name="Lefebvre S.C."/>
            <person name="Maumus F."/>
            <person name="Mayer C."/>
            <person name="Miller J."/>
            <person name="Monier A."/>
            <person name="Salamov A."/>
            <person name="Young J."/>
            <person name="Aguilar M."/>
            <person name="Claverie J.M."/>
            <person name="Frickenhaus S."/>
            <person name="Gonzalez K."/>
            <person name="Herman E.K."/>
            <person name="Lin Y.C."/>
            <person name="Napier J."/>
            <person name="Ogata H."/>
            <person name="Sarno A.F."/>
            <person name="Shmutz J."/>
            <person name="Schroeder D."/>
            <person name="de Vargas C."/>
            <person name="Verret F."/>
            <person name="von Dassow P."/>
            <person name="Valentin K."/>
            <person name="Van de Peer Y."/>
            <person name="Wheeler G."/>
            <person name="Dacks J.B."/>
            <person name="Delwiche C.F."/>
            <person name="Dyhrman S.T."/>
            <person name="Glockner G."/>
            <person name="John U."/>
            <person name="Richards T."/>
            <person name="Worden A.Z."/>
            <person name="Zhang X."/>
            <person name="Grigoriev I.V."/>
            <person name="Allen A.E."/>
            <person name="Bidle K."/>
            <person name="Borodovsky M."/>
            <person name="Bowler C."/>
            <person name="Brownlee C."/>
            <person name="Cock J.M."/>
            <person name="Elias M."/>
            <person name="Gladyshev V.N."/>
            <person name="Groth M."/>
            <person name="Guda C."/>
            <person name="Hadaegh A."/>
            <person name="Iglesias-Rodriguez M.D."/>
            <person name="Jenkins J."/>
            <person name="Jones B.M."/>
            <person name="Lawson T."/>
            <person name="Leese F."/>
            <person name="Lindquist E."/>
            <person name="Lobanov A."/>
            <person name="Lomsadze A."/>
            <person name="Malik S.B."/>
            <person name="Marsh M.E."/>
            <person name="Mackinder L."/>
            <person name="Mock T."/>
            <person name="Mueller-Roeber B."/>
            <person name="Pagarete A."/>
            <person name="Parker M."/>
            <person name="Probert I."/>
            <person name="Quesneville H."/>
            <person name="Raines C."/>
            <person name="Rensing S.A."/>
            <person name="Riano-Pachon D.M."/>
            <person name="Richier S."/>
            <person name="Rokitta S."/>
            <person name="Shiraiwa Y."/>
            <person name="Soanes D.M."/>
            <person name="van der Giezen M."/>
            <person name="Wahlund T.M."/>
            <person name="Williams B."/>
            <person name="Wilson W."/>
            <person name="Wolfe G."/>
            <person name="Wurch L.L."/>
        </authorList>
    </citation>
    <scope>NUCLEOTIDE SEQUENCE</scope>
</reference>
<dbReference type="RefSeq" id="XP_005774940.1">
    <property type="nucleotide sequence ID" value="XM_005774883.1"/>
</dbReference>
<keyword evidence="3" id="KW-1185">Reference proteome</keyword>
<dbReference type="STRING" id="2903.R1G2B0"/>
<accession>A0A0D3JG76</accession>
<name>A0A0D3JG76_EMIH1</name>
<dbReference type="Pfam" id="PF00856">
    <property type="entry name" value="SET"/>
    <property type="match status" value="1"/>
</dbReference>
<protein>
    <recommendedName>
        <fullName evidence="1">SET domain-containing protein</fullName>
    </recommendedName>
</protein>